<sequence>MSTIALLVILLLAVVGAMLAAGLAYVVRRDPSWGQPLTVAFGAVVVLATWSE</sequence>
<reference evidence="2" key="1">
    <citation type="journal article" date="2014" name="Int. J. Syst. Evol. Microbiol.">
        <title>Complete genome sequence of Corynebacterium casei LMG S-19264T (=DSM 44701T), isolated from a smear-ripened cheese.</title>
        <authorList>
            <consortium name="US DOE Joint Genome Institute (JGI-PGF)"/>
            <person name="Walter F."/>
            <person name="Albersmeier A."/>
            <person name="Kalinowski J."/>
            <person name="Ruckert C."/>
        </authorList>
    </citation>
    <scope>NUCLEOTIDE SEQUENCE</scope>
    <source>
        <strain evidence="2">JCM 4714</strain>
    </source>
</reference>
<keyword evidence="1" id="KW-1133">Transmembrane helix</keyword>
<name>A0A919D7X8_9ACTN</name>
<evidence type="ECO:0000313" key="3">
    <source>
        <dbReference type="Proteomes" id="UP000655443"/>
    </source>
</evidence>
<reference evidence="2" key="2">
    <citation type="submission" date="2020-09" db="EMBL/GenBank/DDBJ databases">
        <authorList>
            <person name="Sun Q."/>
            <person name="Ohkuma M."/>
        </authorList>
    </citation>
    <scope>NUCLEOTIDE SEQUENCE</scope>
    <source>
        <strain evidence="2">JCM 4714</strain>
    </source>
</reference>
<keyword evidence="3" id="KW-1185">Reference proteome</keyword>
<proteinExistence type="predicted"/>
<keyword evidence="1" id="KW-0812">Transmembrane</keyword>
<evidence type="ECO:0000313" key="2">
    <source>
        <dbReference type="EMBL" id="GHE11916.1"/>
    </source>
</evidence>
<feature type="transmembrane region" description="Helical" evidence="1">
    <location>
        <begin position="34"/>
        <end position="51"/>
    </location>
</feature>
<keyword evidence="1" id="KW-0472">Membrane</keyword>
<dbReference type="EMBL" id="BMVG01000031">
    <property type="protein sequence ID" value="GHE11916.1"/>
    <property type="molecule type" value="Genomic_DNA"/>
</dbReference>
<evidence type="ECO:0000256" key="1">
    <source>
        <dbReference type="SAM" id="Phobius"/>
    </source>
</evidence>
<organism evidence="2 3">
    <name type="scientific">Streptomyces alanosinicus</name>
    <dbReference type="NCBI Taxonomy" id="68171"/>
    <lineage>
        <taxon>Bacteria</taxon>
        <taxon>Bacillati</taxon>
        <taxon>Actinomycetota</taxon>
        <taxon>Actinomycetes</taxon>
        <taxon>Kitasatosporales</taxon>
        <taxon>Streptomycetaceae</taxon>
        <taxon>Streptomyces</taxon>
    </lineage>
</organism>
<accession>A0A919D7X8</accession>
<dbReference type="Proteomes" id="UP000655443">
    <property type="component" value="Unassembled WGS sequence"/>
</dbReference>
<dbReference type="AlphaFoldDB" id="A0A919D7X8"/>
<comment type="caution">
    <text evidence="2">The sequence shown here is derived from an EMBL/GenBank/DDBJ whole genome shotgun (WGS) entry which is preliminary data.</text>
</comment>
<dbReference type="RefSeq" id="WP_189957942.1">
    <property type="nucleotide sequence ID" value="NZ_BMVG01000031.1"/>
</dbReference>
<protein>
    <submittedName>
        <fullName evidence="2">Uncharacterized protein</fullName>
    </submittedName>
</protein>
<gene>
    <name evidence="2" type="ORF">GCM10010339_73330</name>
</gene>